<dbReference type="PANTHER" id="PTHR43393">
    <property type="entry name" value="CYTOKININ RIBOSIDE 5'-MONOPHOSPHATE PHOSPHORIBOHYDROLASE"/>
    <property type="match status" value="1"/>
</dbReference>
<dbReference type="PANTHER" id="PTHR43393:SF2">
    <property type="entry name" value="CYTOKININ RIBOSIDE 5'-MONOPHOSPHATE PHOSPHORIBOHYDROLASE"/>
    <property type="match status" value="1"/>
</dbReference>
<dbReference type="GO" id="GO:0005829">
    <property type="term" value="C:cytosol"/>
    <property type="evidence" value="ECO:0007669"/>
    <property type="project" value="TreeGrafter"/>
</dbReference>
<comment type="caution">
    <text evidence="1">The sequence shown here is derived from an EMBL/GenBank/DDBJ whole genome shotgun (WGS) entry which is preliminary data.</text>
</comment>
<protein>
    <submittedName>
        <fullName evidence="1">Cytochrome D ubiquinol oxidase subunit II</fullName>
    </submittedName>
</protein>
<dbReference type="InterPro" id="IPR052341">
    <property type="entry name" value="LOG_family_nucleotidases"/>
</dbReference>
<dbReference type="Gene3D" id="3.40.50.450">
    <property type="match status" value="1"/>
</dbReference>
<evidence type="ECO:0000313" key="1">
    <source>
        <dbReference type="EMBL" id="MTF38361.1"/>
    </source>
</evidence>
<gene>
    <name evidence="1" type="ORF">GGC33_05420</name>
</gene>
<evidence type="ECO:0000313" key="2">
    <source>
        <dbReference type="Proteomes" id="UP000437131"/>
    </source>
</evidence>
<dbReference type="AlphaFoldDB" id="A0A844GTI6"/>
<dbReference type="SUPFAM" id="SSF102405">
    <property type="entry name" value="MCP/YpsA-like"/>
    <property type="match status" value="1"/>
</dbReference>
<name>A0A844GTI6_9CHRO</name>
<dbReference type="Proteomes" id="UP000437131">
    <property type="component" value="Unassembled WGS sequence"/>
</dbReference>
<accession>A0A844GTI6</accession>
<proteinExistence type="predicted"/>
<dbReference type="InterPro" id="IPR031100">
    <property type="entry name" value="LOG_fam"/>
</dbReference>
<dbReference type="EMBL" id="WMIA01000004">
    <property type="protein sequence ID" value="MTF38361.1"/>
    <property type="molecule type" value="Genomic_DNA"/>
</dbReference>
<dbReference type="RefSeq" id="WP_155083273.1">
    <property type="nucleotide sequence ID" value="NZ_WMIA01000004.1"/>
</dbReference>
<sequence length="349" mass="40268">MSLVNSPSLATIKNLVKNLPNTKKSKWLKKSFKTLIRIVEKKELDRLEWKILTGTLKDLERGFQTFSDYKNRRKITVFGSARTPVDSPEYLLAKDFSHAISQLGFMVLTGAGGGIMEAGNEGASSNNSFGLNIKLPFEQTANKFIFNDPKLINFKYFFTRKLFFLKESDAIALFPGGFGTQDEAFETITLCQTGRQPLIPLVLIDKPGGKYWHNWHNYLVENLLARGYIQEDDIKIYQITDNVESACEIITNFYRVYHSSRYIEELFVIRLNYDLTDAQLQELNDSFADVLSRGKIERRRPTKSEKDSLNLPQIAFHLQAKKFSRLYQMIQLINTFSCEESPYCLPQYR</sequence>
<organism evidence="1 2">
    <name type="scientific">Cyanobacterium aponinum 0216</name>
    <dbReference type="NCBI Taxonomy" id="2676140"/>
    <lineage>
        <taxon>Bacteria</taxon>
        <taxon>Bacillati</taxon>
        <taxon>Cyanobacteriota</taxon>
        <taxon>Cyanophyceae</taxon>
        <taxon>Oscillatoriophycideae</taxon>
        <taxon>Chroococcales</taxon>
        <taxon>Geminocystaceae</taxon>
        <taxon>Cyanobacterium</taxon>
    </lineage>
</organism>
<reference evidence="1 2" key="1">
    <citation type="submission" date="2019-11" db="EMBL/GenBank/DDBJ databases">
        <title>Isolation of a new High Light Tolerant Cyanobacteria.</title>
        <authorList>
            <person name="Dobson Z."/>
            <person name="Vaughn N."/>
            <person name="Vaughn M."/>
            <person name="Fromme P."/>
            <person name="Mazor Y."/>
        </authorList>
    </citation>
    <scope>NUCLEOTIDE SEQUENCE [LARGE SCALE GENOMIC DNA]</scope>
    <source>
        <strain evidence="1 2">0216</strain>
    </source>
</reference>
<dbReference type="Pfam" id="PF03641">
    <property type="entry name" value="Lysine_decarbox"/>
    <property type="match status" value="1"/>
</dbReference>